<evidence type="ECO:0000313" key="1">
    <source>
        <dbReference type="Proteomes" id="UP000887540"/>
    </source>
</evidence>
<evidence type="ECO:0000313" key="2">
    <source>
        <dbReference type="WBParaSite" id="ACRNAN_Path_1492.g5819.t1"/>
    </source>
</evidence>
<accession>A0A914C173</accession>
<dbReference type="GO" id="GO:0003676">
    <property type="term" value="F:nucleic acid binding"/>
    <property type="evidence" value="ECO:0007669"/>
    <property type="project" value="InterPro"/>
</dbReference>
<dbReference type="PANTHER" id="PTHR46060:SF1">
    <property type="entry name" value="MARINER MOS1 TRANSPOSASE-LIKE PROTEIN"/>
    <property type="match status" value="1"/>
</dbReference>
<dbReference type="Proteomes" id="UP000887540">
    <property type="component" value="Unplaced"/>
</dbReference>
<name>A0A914C173_9BILA</name>
<dbReference type="InterPro" id="IPR036397">
    <property type="entry name" value="RNaseH_sf"/>
</dbReference>
<dbReference type="AlphaFoldDB" id="A0A914C173"/>
<keyword evidence="1" id="KW-1185">Reference proteome</keyword>
<sequence length="161" mass="18527">MRCLNFSAFEINANGTDRYCYHAGYLGWQDDKCVFDKIDWIVEIPIFTLTLVLAMVELLDSKTTLTAAVYSQQLDRLAEAARTKRPQKTKIIIQHDNTRPHVAKLTKTKLQELGWKVLSHPAYSPDLAPSDYHLFQDLQSNLDELHFENNEDTKKMASNLL</sequence>
<dbReference type="Pfam" id="PF01359">
    <property type="entry name" value="Transposase_1"/>
    <property type="match status" value="1"/>
</dbReference>
<dbReference type="Gene3D" id="3.30.420.10">
    <property type="entry name" value="Ribonuclease H-like superfamily/Ribonuclease H"/>
    <property type="match status" value="1"/>
</dbReference>
<protein>
    <submittedName>
        <fullName evidence="2">Transposase</fullName>
    </submittedName>
</protein>
<dbReference type="WBParaSite" id="ACRNAN_Path_1492.g5819.t1">
    <property type="protein sequence ID" value="ACRNAN_Path_1492.g5819.t1"/>
    <property type="gene ID" value="ACRNAN_Path_1492.g5819"/>
</dbReference>
<organism evidence="1 2">
    <name type="scientific">Acrobeloides nanus</name>
    <dbReference type="NCBI Taxonomy" id="290746"/>
    <lineage>
        <taxon>Eukaryota</taxon>
        <taxon>Metazoa</taxon>
        <taxon>Ecdysozoa</taxon>
        <taxon>Nematoda</taxon>
        <taxon>Chromadorea</taxon>
        <taxon>Rhabditida</taxon>
        <taxon>Tylenchina</taxon>
        <taxon>Cephalobomorpha</taxon>
        <taxon>Cephaloboidea</taxon>
        <taxon>Cephalobidae</taxon>
        <taxon>Acrobeloides</taxon>
    </lineage>
</organism>
<dbReference type="InterPro" id="IPR052709">
    <property type="entry name" value="Transposase-MT_Hybrid"/>
</dbReference>
<reference evidence="2" key="1">
    <citation type="submission" date="2022-11" db="UniProtKB">
        <authorList>
            <consortium name="WormBaseParasite"/>
        </authorList>
    </citation>
    <scope>IDENTIFICATION</scope>
</reference>
<proteinExistence type="predicted"/>
<dbReference type="PANTHER" id="PTHR46060">
    <property type="entry name" value="MARINER MOS1 TRANSPOSASE-LIKE PROTEIN"/>
    <property type="match status" value="1"/>
</dbReference>
<dbReference type="InterPro" id="IPR001888">
    <property type="entry name" value="Transposase_1"/>
</dbReference>